<comment type="caution">
    <text evidence="2">The sequence shown here is derived from an EMBL/GenBank/DDBJ whole genome shotgun (WGS) entry which is preliminary data.</text>
</comment>
<evidence type="ECO:0000313" key="2">
    <source>
        <dbReference type="EMBL" id="PAU80931.1"/>
    </source>
</evidence>
<dbReference type="RefSeq" id="WP_095616659.1">
    <property type="nucleotide sequence ID" value="NZ_NSKD01000002.1"/>
</dbReference>
<evidence type="ECO:0008006" key="4">
    <source>
        <dbReference type="Google" id="ProtNLM"/>
    </source>
</evidence>
<sequence>MMTGTLRTRLLTSFLALALLALGALPAHSQQADGSSEAENETEAMAEQLLDRIHRFRLRNFMALNDYYNYSMDPEEELVSEINDNMERSDALLGEIGDLAGESLTGSELEDLRGAYTSFEDQMDTNIEDVRGSGYPDLRLLSDMANQAQNLSVLSEKLYDQVAGQEATPTVTDLELAREASITMALMVTRYSARSSSSVSQVFQGADSDQSLDELARKFEDSLEELRKRVGDNQQIDATLSDVNSKWRFIRGSYIEYDEQNVAFVINRYSTSIIESLEQTIERLKSA</sequence>
<dbReference type="AlphaFoldDB" id="A0A2A2F5S8"/>
<feature type="chain" id="PRO_5012855753" description="Type IV pili methyl-accepting chemotaxis transducer N-term" evidence="1">
    <location>
        <begin position="30"/>
        <end position="287"/>
    </location>
</feature>
<reference evidence="2 3" key="1">
    <citation type="submission" date="2017-08" db="EMBL/GenBank/DDBJ databases">
        <title>Halovibrio sewagensis sp. nov., isolated from wastewater of high salinity.</title>
        <authorList>
            <person name="Dong X."/>
            <person name="Zhang G."/>
        </authorList>
    </citation>
    <scope>NUCLEOTIDE SEQUENCE [LARGE SCALE GENOMIC DNA]</scope>
    <source>
        <strain evidence="2 3">YL5-2</strain>
    </source>
</reference>
<protein>
    <recommendedName>
        <fullName evidence="4">Type IV pili methyl-accepting chemotaxis transducer N-term</fullName>
    </recommendedName>
</protein>
<proteinExistence type="predicted"/>
<dbReference type="OrthoDB" id="6358391at2"/>
<gene>
    <name evidence="2" type="ORF">CK501_05030</name>
</gene>
<keyword evidence="3" id="KW-1185">Reference proteome</keyword>
<feature type="signal peptide" evidence="1">
    <location>
        <begin position="1"/>
        <end position="29"/>
    </location>
</feature>
<dbReference type="Proteomes" id="UP000218896">
    <property type="component" value="Unassembled WGS sequence"/>
</dbReference>
<keyword evidence="1" id="KW-0732">Signal</keyword>
<accession>A0A2A2F5S8</accession>
<organism evidence="2 3">
    <name type="scientific">Halovibrio salipaludis</name>
    <dbReference type="NCBI Taxonomy" id="2032626"/>
    <lineage>
        <taxon>Bacteria</taxon>
        <taxon>Pseudomonadati</taxon>
        <taxon>Pseudomonadota</taxon>
        <taxon>Gammaproteobacteria</taxon>
        <taxon>Oceanospirillales</taxon>
        <taxon>Halomonadaceae</taxon>
        <taxon>Halovibrio</taxon>
    </lineage>
</organism>
<evidence type="ECO:0000313" key="3">
    <source>
        <dbReference type="Proteomes" id="UP000218896"/>
    </source>
</evidence>
<dbReference type="EMBL" id="NSKD01000002">
    <property type="protein sequence ID" value="PAU80931.1"/>
    <property type="molecule type" value="Genomic_DNA"/>
</dbReference>
<evidence type="ECO:0000256" key="1">
    <source>
        <dbReference type="SAM" id="SignalP"/>
    </source>
</evidence>
<name>A0A2A2F5S8_9GAMM</name>